<dbReference type="GO" id="GO:0006635">
    <property type="term" value="P:fatty acid beta-oxidation"/>
    <property type="evidence" value="ECO:0007669"/>
    <property type="project" value="TreeGrafter"/>
</dbReference>
<name>A0AAV7EG80_ARIFI</name>
<dbReference type="Gene3D" id="3.90.226.10">
    <property type="entry name" value="2-enoyl-CoA Hydratase, Chain A, domain 1"/>
    <property type="match status" value="1"/>
</dbReference>
<dbReference type="GO" id="GO:0005777">
    <property type="term" value="C:peroxisome"/>
    <property type="evidence" value="ECO:0007669"/>
    <property type="project" value="TreeGrafter"/>
</dbReference>
<evidence type="ECO:0000256" key="4">
    <source>
        <dbReference type="ARBA" id="ARBA00005254"/>
    </source>
</evidence>
<dbReference type="EC" id="5.3.3.8" evidence="5"/>
<dbReference type="AlphaFoldDB" id="A0AAV7EG80"/>
<gene>
    <name evidence="7" type="ORF">H6P81_013991</name>
</gene>
<comment type="catalytic activity">
    <reaction evidence="1">
        <text>a (3Z)-enoyl-CoA = a 4-saturated (2E)-enoyl-CoA</text>
        <dbReference type="Rhea" id="RHEA:45900"/>
        <dbReference type="ChEBI" id="CHEBI:85097"/>
        <dbReference type="ChEBI" id="CHEBI:85489"/>
        <dbReference type="EC" id="5.3.3.8"/>
    </reaction>
</comment>
<dbReference type="SUPFAM" id="SSF52096">
    <property type="entry name" value="ClpP/crotonase"/>
    <property type="match status" value="1"/>
</dbReference>
<organism evidence="7 8">
    <name type="scientific">Aristolochia fimbriata</name>
    <name type="common">White veined hardy Dutchman's pipe vine</name>
    <dbReference type="NCBI Taxonomy" id="158543"/>
    <lineage>
        <taxon>Eukaryota</taxon>
        <taxon>Viridiplantae</taxon>
        <taxon>Streptophyta</taxon>
        <taxon>Embryophyta</taxon>
        <taxon>Tracheophyta</taxon>
        <taxon>Spermatophyta</taxon>
        <taxon>Magnoliopsida</taxon>
        <taxon>Magnoliidae</taxon>
        <taxon>Piperales</taxon>
        <taxon>Aristolochiaceae</taxon>
        <taxon>Aristolochia</taxon>
    </lineage>
</organism>
<dbReference type="InterPro" id="IPR029045">
    <property type="entry name" value="ClpP/crotonase-like_dom_sf"/>
</dbReference>
<dbReference type="Pfam" id="PF00378">
    <property type="entry name" value="ECH_1"/>
    <property type="match status" value="1"/>
</dbReference>
<evidence type="ECO:0000256" key="1">
    <source>
        <dbReference type="ARBA" id="ARBA00000452"/>
    </source>
</evidence>
<dbReference type="PANTHER" id="PTHR11941">
    <property type="entry name" value="ENOYL-COA HYDRATASE-RELATED"/>
    <property type="match status" value="1"/>
</dbReference>
<comment type="similarity">
    <text evidence="4">Belongs to the enoyl-CoA hydratase/isomerase family.</text>
</comment>
<reference evidence="7 8" key="1">
    <citation type="submission" date="2021-07" db="EMBL/GenBank/DDBJ databases">
        <title>The Aristolochia fimbriata genome: insights into angiosperm evolution, floral development and chemical biosynthesis.</title>
        <authorList>
            <person name="Jiao Y."/>
        </authorList>
    </citation>
    <scope>NUCLEOTIDE SEQUENCE [LARGE SCALE GENOMIC DNA]</scope>
    <source>
        <strain evidence="7">IBCAS-2021</strain>
        <tissue evidence="7">Leaf</tissue>
    </source>
</reference>
<dbReference type="Proteomes" id="UP000825729">
    <property type="component" value="Unassembled WGS sequence"/>
</dbReference>
<comment type="caution">
    <text evidence="7">The sequence shown here is derived from an EMBL/GenBank/DDBJ whole genome shotgun (WGS) entry which is preliminary data.</text>
</comment>
<accession>A0AAV7EG80</accession>
<dbReference type="PANTHER" id="PTHR11941:SF75">
    <property type="entry name" value="ENOYL-COA HYDRATASE_ISOMERASE FAMILY PROTEIN"/>
    <property type="match status" value="1"/>
</dbReference>
<proteinExistence type="inferred from homology"/>
<dbReference type="EMBL" id="JAINDJ010000005">
    <property type="protein sequence ID" value="KAG9447863.1"/>
    <property type="molecule type" value="Genomic_DNA"/>
</dbReference>
<evidence type="ECO:0000256" key="2">
    <source>
        <dbReference type="ARBA" id="ARBA00000765"/>
    </source>
</evidence>
<protein>
    <recommendedName>
        <fullName evidence="5">Delta(3)-Delta(2)-enoyl-CoA isomerase</fullName>
        <ecNumber evidence="5">5.3.3.8</ecNumber>
    </recommendedName>
</protein>
<dbReference type="CDD" id="cd06558">
    <property type="entry name" value="crotonase-like"/>
    <property type="match status" value="1"/>
</dbReference>
<evidence type="ECO:0000256" key="5">
    <source>
        <dbReference type="ARBA" id="ARBA00012064"/>
    </source>
</evidence>
<evidence type="ECO:0000256" key="6">
    <source>
        <dbReference type="ARBA" id="ARBA00023098"/>
    </source>
</evidence>
<keyword evidence="8" id="KW-1185">Reference proteome</keyword>
<evidence type="ECO:0000256" key="3">
    <source>
        <dbReference type="ARBA" id="ARBA00005005"/>
    </source>
</evidence>
<dbReference type="InterPro" id="IPR001753">
    <property type="entry name" value="Enoyl-CoA_hydra/iso"/>
</dbReference>
<evidence type="ECO:0000313" key="8">
    <source>
        <dbReference type="Proteomes" id="UP000825729"/>
    </source>
</evidence>
<keyword evidence="6" id="KW-0443">Lipid metabolism</keyword>
<dbReference type="GO" id="GO:0004165">
    <property type="term" value="F:delta(3)-delta(2)-enoyl-CoA isomerase activity"/>
    <property type="evidence" value="ECO:0007669"/>
    <property type="project" value="UniProtKB-EC"/>
</dbReference>
<dbReference type="FunFam" id="3.90.226.10:FF:000049">
    <property type="entry name" value="Enoyl-CoA delta isomerase 3"/>
    <property type="match status" value="1"/>
</dbReference>
<sequence length="242" mass="26369">MCTLEKRGLVYVLTLTGDDEHRLGPDLITSIRSHLQRLRSEAASGSVLVTAAEGRFYSNGFDLKWAQEAGSGAFAGRLHHMVSSFECQIMAEFLSLPMPTVAAVTGHAAAAGFALALCHDYVYMRKDKGVLYMSELDIGLPYPDSFMAMMRAKIANPAVRRDVVLRSAKVKAAEAVKMGIVDAAYDSAEETLGAAMRLAEELGKKRWDGEIYAGIRKASLLEVSEVLGIADKGEKRVRTPRL</sequence>
<evidence type="ECO:0000313" key="7">
    <source>
        <dbReference type="EMBL" id="KAG9447863.1"/>
    </source>
</evidence>
<comment type="pathway">
    <text evidence="3">Lipid metabolism; fatty acid beta-oxidation.</text>
</comment>
<comment type="catalytic activity">
    <reaction evidence="2">
        <text>a (3E)-enoyl-CoA = a 4-saturated (2E)-enoyl-CoA</text>
        <dbReference type="Rhea" id="RHEA:45228"/>
        <dbReference type="ChEBI" id="CHEBI:58521"/>
        <dbReference type="ChEBI" id="CHEBI:85097"/>
        <dbReference type="EC" id="5.3.3.8"/>
    </reaction>
</comment>